<evidence type="ECO:0000313" key="2">
    <source>
        <dbReference type="EMBL" id="SPC37989.1"/>
    </source>
</evidence>
<name>A0A2N9DUX1_9LACO</name>
<keyword evidence="1" id="KW-0812">Transmembrane</keyword>
<evidence type="ECO:0000313" key="3">
    <source>
        <dbReference type="Proteomes" id="UP000238739"/>
    </source>
</evidence>
<dbReference type="EMBL" id="OGVC01000014">
    <property type="protein sequence ID" value="SPC37989.1"/>
    <property type="molecule type" value="Genomic_DNA"/>
</dbReference>
<dbReference type="RefSeq" id="WP_106483138.1">
    <property type="nucleotide sequence ID" value="NZ_LT984417.1"/>
</dbReference>
<feature type="transmembrane region" description="Helical" evidence="1">
    <location>
        <begin position="166"/>
        <end position="186"/>
    </location>
</feature>
<feature type="transmembrane region" description="Helical" evidence="1">
    <location>
        <begin position="56"/>
        <end position="78"/>
    </location>
</feature>
<accession>A0A2N9DUX1</accession>
<reference evidence="2" key="1">
    <citation type="submission" date="2018-01" db="EMBL/GenBank/DDBJ databases">
        <authorList>
            <person name="Chaillou S."/>
        </authorList>
    </citation>
    <scope>NUCLEOTIDE SEQUENCE [LARGE SCALE GENOMIC DNA]</scope>
    <source>
        <strain evidence="2">MFPC41A2801</strain>
    </source>
</reference>
<proteinExistence type="predicted"/>
<evidence type="ECO:0000256" key="1">
    <source>
        <dbReference type="SAM" id="Phobius"/>
    </source>
</evidence>
<comment type="caution">
    <text evidence="2">The sequence shown here is derived from an EMBL/GenBank/DDBJ whole genome shotgun (WGS) entry which is preliminary data.</text>
</comment>
<gene>
    <name evidence="2" type="ORF">LFUMFP_210090</name>
</gene>
<organism evidence="2 3">
    <name type="scientific">Latilactobacillus fuchuensis</name>
    <dbReference type="NCBI Taxonomy" id="164393"/>
    <lineage>
        <taxon>Bacteria</taxon>
        <taxon>Bacillati</taxon>
        <taxon>Bacillota</taxon>
        <taxon>Bacilli</taxon>
        <taxon>Lactobacillales</taxon>
        <taxon>Lactobacillaceae</taxon>
        <taxon>Latilactobacillus</taxon>
    </lineage>
</organism>
<sequence length="227" mass="25116">MYSTETGLRRLKVRESLFFFGLSILLNAAANALTVATNLGSAIWTASAVNLSSLSHISLGTILAIYGVVVIILNTILLKEIVWRRIIGNLLFVLPFSYLVQFFTGIFRQMGVPALSVGWRIGLDLGGVVLIAIAISIYQRVNLILHPNDDLSYILRFDYFHGRAAIAQYVSYTMPIIVIISCWLGTGQLLAFNIGTIASLIIQGPIIGWADQVIFRHLKHRRQVGQS</sequence>
<dbReference type="InterPro" id="IPR038750">
    <property type="entry name" value="YczE/YyaS-like"/>
</dbReference>
<keyword evidence="1" id="KW-1133">Transmembrane helix</keyword>
<feature type="transmembrane region" description="Helical" evidence="1">
    <location>
        <begin position="117"/>
        <end position="138"/>
    </location>
</feature>
<dbReference type="Proteomes" id="UP000238739">
    <property type="component" value="Unassembled WGS sequence"/>
</dbReference>
<dbReference type="AlphaFoldDB" id="A0A2N9DUX1"/>
<dbReference type="PANTHER" id="PTHR40078:SF1">
    <property type="entry name" value="INTEGRAL MEMBRANE PROTEIN"/>
    <property type="match status" value="1"/>
</dbReference>
<dbReference type="Pfam" id="PF19700">
    <property type="entry name" value="DUF6198"/>
    <property type="match status" value="1"/>
</dbReference>
<feature type="transmembrane region" description="Helical" evidence="1">
    <location>
        <begin position="90"/>
        <end position="111"/>
    </location>
</feature>
<feature type="transmembrane region" description="Helical" evidence="1">
    <location>
        <begin position="192"/>
        <end position="215"/>
    </location>
</feature>
<keyword evidence="1" id="KW-0472">Membrane</keyword>
<keyword evidence="3" id="KW-1185">Reference proteome</keyword>
<protein>
    <submittedName>
        <fullName evidence="2">Integral membrane protein</fullName>
    </submittedName>
</protein>
<dbReference type="PANTHER" id="PTHR40078">
    <property type="entry name" value="INTEGRAL MEMBRANE PROTEIN-RELATED"/>
    <property type="match status" value="1"/>
</dbReference>